<dbReference type="EMBL" id="JAPFFM010000013">
    <property type="protein sequence ID" value="KAJ6723627.1"/>
    <property type="molecule type" value="Genomic_DNA"/>
</dbReference>
<keyword evidence="2" id="KW-0813">Transport</keyword>
<evidence type="ECO:0000256" key="6">
    <source>
        <dbReference type="ARBA" id="ARBA00023136"/>
    </source>
</evidence>
<evidence type="ECO:0000256" key="2">
    <source>
        <dbReference type="ARBA" id="ARBA00022448"/>
    </source>
</evidence>
<dbReference type="PANTHER" id="PTHR22950">
    <property type="entry name" value="AMINO ACID TRANSPORTER"/>
    <property type="match status" value="1"/>
</dbReference>
<protein>
    <submittedName>
        <fullName evidence="9">AMINO ACID TRANSPORTER AVT1H</fullName>
    </submittedName>
</protein>
<evidence type="ECO:0000256" key="1">
    <source>
        <dbReference type="ARBA" id="ARBA00004141"/>
    </source>
</evidence>
<comment type="subcellular location">
    <subcellularLocation>
        <location evidence="1">Membrane</location>
        <topology evidence="1">Multi-pass membrane protein</topology>
    </subcellularLocation>
</comment>
<accession>A0A9Q0Z6Y8</accession>
<feature type="transmembrane region" description="Helical" evidence="7">
    <location>
        <begin position="161"/>
        <end position="183"/>
    </location>
</feature>
<dbReference type="PANTHER" id="PTHR22950:SF696">
    <property type="entry name" value="AMINO ACID TRANSPORTER TRANSMEMBRANE DOMAIN-CONTAINING PROTEIN"/>
    <property type="match status" value="1"/>
</dbReference>
<evidence type="ECO:0000313" key="10">
    <source>
        <dbReference type="Proteomes" id="UP001151752"/>
    </source>
</evidence>
<evidence type="ECO:0000256" key="4">
    <source>
        <dbReference type="ARBA" id="ARBA00022970"/>
    </source>
</evidence>
<feature type="transmembrane region" description="Helical" evidence="7">
    <location>
        <begin position="235"/>
        <end position="255"/>
    </location>
</feature>
<reference evidence="9" key="1">
    <citation type="submission" date="2022-11" db="EMBL/GenBank/DDBJ databases">
        <authorList>
            <person name="Hyden B.L."/>
            <person name="Feng K."/>
            <person name="Yates T."/>
            <person name="Jawdy S."/>
            <person name="Smart L.B."/>
            <person name="Muchero W."/>
        </authorList>
    </citation>
    <scope>NUCLEOTIDE SEQUENCE</scope>
    <source>
        <tissue evidence="9">Shoot tip</tissue>
    </source>
</reference>
<keyword evidence="5 7" id="KW-1133">Transmembrane helix</keyword>
<keyword evidence="6 7" id="KW-0472">Membrane</keyword>
<evidence type="ECO:0000313" key="9">
    <source>
        <dbReference type="EMBL" id="KAJ6723627.1"/>
    </source>
</evidence>
<keyword evidence="10" id="KW-1185">Reference proteome</keyword>
<dbReference type="GO" id="GO:0005774">
    <property type="term" value="C:vacuolar membrane"/>
    <property type="evidence" value="ECO:0007669"/>
    <property type="project" value="TreeGrafter"/>
</dbReference>
<gene>
    <name evidence="9" type="ORF">OIU74_008067</name>
</gene>
<evidence type="ECO:0000256" key="5">
    <source>
        <dbReference type="ARBA" id="ARBA00022989"/>
    </source>
</evidence>
<dbReference type="Pfam" id="PF01490">
    <property type="entry name" value="Aa_trans"/>
    <property type="match status" value="1"/>
</dbReference>
<organism evidence="9 10">
    <name type="scientific">Salix koriyanagi</name>
    <dbReference type="NCBI Taxonomy" id="2511006"/>
    <lineage>
        <taxon>Eukaryota</taxon>
        <taxon>Viridiplantae</taxon>
        <taxon>Streptophyta</taxon>
        <taxon>Embryophyta</taxon>
        <taxon>Tracheophyta</taxon>
        <taxon>Spermatophyta</taxon>
        <taxon>Magnoliopsida</taxon>
        <taxon>eudicotyledons</taxon>
        <taxon>Gunneridae</taxon>
        <taxon>Pentapetalae</taxon>
        <taxon>rosids</taxon>
        <taxon>fabids</taxon>
        <taxon>Malpighiales</taxon>
        <taxon>Salicaceae</taxon>
        <taxon>Saliceae</taxon>
        <taxon>Salix</taxon>
    </lineage>
</organism>
<sequence length="511" mass="57066">MWNQIRKSSGKLFFPESADCLSHRNIQVASETVHGEKLAPGWVTCDACVEESKLCKCDHSTQDLKSAVVDEADVENHPDHQANSSFAHSVINMIGMLIGLGQLSTPYALENGGWVSAFLLVGIGVICAYTSHLLGKCLDKSPKSRSYTDIGQHAFGSKGRVLATTFIYLEIFMALVSYTISLHDNLATVFAGTQLRLPAWASLYKSQLLTMMGVLVALPTLWLRDLSSISFLSSGGILMSIVIFTSVSCTAIFQIVKANHSIPALHLRKIPAISGLYIFSYAGHIVFPDLYKSMKDPSKFTKVSIVSFCIGDSTVRITSVHGCQTIRPRSKLSNNPEHAAASFHYKDCTVGNSANTHDKIRTRIRTIRHPARAQPSEFYQFQDQDSRKRRRGFISATCDSSPSTFRSIFRACSQPDWLPRECQHLHSFPLCLLHQAFMASNIQACSNPKCDPCCFWVPSWSRRDHFLFKAAHYKPGKSPPCLNTYINQWSRINHDHDLLFHPAIYLIDSQK</sequence>
<feature type="transmembrane region" description="Helical" evidence="7">
    <location>
        <begin position="90"/>
        <end position="109"/>
    </location>
</feature>
<name>A0A9Q0Z6Y8_9ROSI</name>
<feature type="transmembrane region" description="Helical" evidence="7">
    <location>
        <begin position="115"/>
        <end position="135"/>
    </location>
</feature>
<feature type="transmembrane region" description="Helical" evidence="7">
    <location>
        <begin position="270"/>
        <end position="291"/>
    </location>
</feature>
<evidence type="ECO:0000259" key="8">
    <source>
        <dbReference type="Pfam" id="PF01490"/>
    </source>
</evidence>
<evidence type="ECO:0000256" key="3">
    <source>
        <dbReference type="ARBA" id="ARBA00022692"/>
    </source>
</evidence>
<keyword evidence="3 7" id="KW-0812">Transmembrane</keyword>
<keyword evidence="4" id="KW-0029">Amino-acid transport</keyword>
<feature type="domain" description="Amino acid transporter transmembrane" evidence="8">
    <location>
        <begin position="83"/>
        <end position="310"/>
    </location>
</feature>
<reference evidence="9" key="2">
    <citation type="journal article" date="2023" name="Int. J. Mol. Sci.">
        <title>De Novo Assembly and Annotation of 11 Diverse Shrub Willow (Salix) Genomes Reveals Novel Gene Organization in Sex-Linked Regions.</title>
        <authorList>
            <person name="Hyden B."/>
            <person name="Feng K."/>
            <person name="Yates T.B."/>
            <person name="Jawdy S."/>
            <person name="Cereghino C."/>
            <person name="Smart L.B."/>
            <person name="Muchero W."/>
        </authorList>
    </citation>
    <scope>NUCLEOTIDE SEQUENCE</scope>
    <source>
        <tissue evidence="9">Shoot tip</tissue>
    </source>
</reference>
<dbReference type="AlphaFoldDB" id="A0A9Q0Z6Y8"/>
<dbReference type="Proteomes" id="UP001151752">
    <property type="component" value="Chromosome 14"/>
</dbReference>
<proteinExistence type="predicted"/>
<comment type="caution">
    <text evidence="9">The sequence shown here is derived from an EMBL/GenBank/DDBJ whole genome shotgun (WGS) entry which is preliminary data.</text>
</comment>
<dbReference type="GO" id="GO:0015179">
    <property type="term" value="F:L-amino acid transmembrane transporter activity"/>
    <property type="evidence" value="ECO:0007669"/>
    <property type="project" value="TreeGrafter"/>
</dbReference>
<evidence type="ECO:0000256" key="7">
    <source>
        <dbReference type="SAM" id="Phobius"/>
    </source>
</evidence>
<dbReference type="InterPro" id="IPR013057">
    <property type="entry name" value="AA_transpt_TM"/>
</dbReference>